<evidence type="ECO:0000313" key="2">
    <source>
        <dbReference type="EMBL" id="RSM08223.1"/>
    </source>
</evidence>
<protein>
    <submittedName>
        <fullName evidence="2">Uncharacterized protein</fullName>
    </submittedName>
</protein>
<sequence length="128" mass="14171">MRYHWKYFEDLGITKDIGLVTPARVNLSTGSALRSNDPGHSDIRSAHRYGIQTTRLQEVSHGLFEIVTNALRAVRASVMMCRAASTDPIDTPQKSHCPRRRRPVVPTPLSPFGPPTVPTLVFAEGYAS</sequence>
<proteinExistence type="predicted"/>
<dbReference type="Proteomes" id="UP000288429">
    <property type="component" value="Unassembled WGS sequence"/>
</dbReference>
<keyword evidence="3" id="KW-1185">Reference proteome</keyword>
<dbReference type="EMBL" id="NIZV01000107">
    <property type="protein sequence ID" value="RSM08223.1"/>
    <property type="molecule type" value="Genomic_DNA"/>
</dbReference>
<accession>A0A428U1Q3</accession>
<gene>
    <name evidence="2" type="ORF">CDV31_008231</name>
</gene>
<feature type="region of interest" description="Disordered" evidence="1">
    <location>
        <begin position="85"/>
        <end position="110"/>
    </location>
</feature>
<evidence type="ECO:0000313" key="3">
    <source>
        <dbReference type="Proteomes" id="UP000288429"/>
    </source>
</evidence>
<comment type="caution">
    <text evidence="2">The sequence shown here is derived from an EMBL/GenBank/DDBJ whole genome shotgun (WGS) entry which is preliminary data.</text>
</comment>
<reference evidence="2 3" key="1">
    <citation type="submission" date="2017-06" db="EMBL/GenBank/DDBJ databases">
        <title>Cmopartive genomic analysis of Ambrosia Fusariam Clade fungi.</title>
        <authorList>
            <person name="Stajich J.E."/>
            <person name="Carrillo J."/>
            <person name="Kijimoto T."/>
            <person name="Eskalen A."/>
            <person name="O'Donnell K."/>
            <person name="Kasson M."/>
        </authorList>
    </citation>
    <scope>NUCLEOTIDE SEQUENCE [LARGE SCALE GENOMIC DNA]</scope>
    <source>
        <strain evidence="2 3">NRRL 20438</strain>
    </source>
</reference>
<evidence type="ECO:0000256" key="1">
    <source>
        <dbReference type="SAM" id="MobiDB-lite"/>
    </source>
</evidence>
<organism evidence="2 3">
    <name type="scientific">Fusarium ambrosium</name>
    <dbReference type="NCBI Taxonomy" id="131363"/>
    <lineage>
        <taxon>Eukaryota</taxon>
        <taxon>Fungi</taxon>
        <taxon>Dikarya</taxon>
        <taxon>Ascomycota</taxon>
        <taxon>Pezizomycotina</taxon>
        <taxon>Sordariomycetes</taxon>
        <taxon>Hypocreomycetidae</taxon>
        <taxon>Hypocreales</taxon>
        <taxon>Nectriaceae</taxon>
        <taxon>Fusarium</taxon>
        <taxon>Fusarium solani species complex</taxon>
    </lineage>
</organism>
<name>A0A428U1Q3_9HYPO</name>
<dbReference type="AlphaFoldDB" id="A0A428U1Q3"/>